<dbReference type="PROSITE" id="PS00409">
    <property type="entry name" value="PROKAR_NTER_METHYL"/>
    <property type="match status" value="1"/>
</dbReference>
<feature type="region of interest" description="Disordered" evidence="1">
    <location>
        <begin position="126"/>
        <end position="145"/>
    </location>
</feature>
<gene>
    <name evidence="3" type="ORF">A500_00945</name>
</gene>
<dbReference type="PANTHER" id="PTHR30093">
    <property type="entry name" value="GENERAL SECRETION PATHWAY PROTEIN G"/>
    <property type="match status" value="1"/>
</dbReference>
<reference evidence="3 4" key="1">
    <citation type="submission" date="2013-03" db="EMBL/GenBank/DDBJ databases">
        <title>Whole genome shotgun sequencing of Clostridium sartagoforme AAU1.</title>
        <authorList>
            <person name="Joshi C.G."/>
            <person name="Duggirala S.M."/>
            <person name="Nathani N.M."/>
            <person name="Bhatt V.D."/>
            <person name="Patel A.K."/>
            <person name="Pandya P.R."/>
            <person name="KaPatel J.A."/>
        </authorList>
    </citation>
    <scope>NUCLEOTIDE SEQUENCE [LARGE SCALE GENOMIC DNA]</scope>
    <source>
        <strain evidence="3 4">AAU1</strain>
    </source>
</reference>
<dbReference type="InterPro" id="IPR012902">
    <property type="entry name" value="N_methyl_site"/>
</dbReference>
<dbReference type="InterPro" id="IPR045584">
    <property type="entry name" value="Pilin-like"/>
</dbReference>
<dbReference type="SUPFAM" id="SSF54523">
    <property type="entry name" value="Pili subunits"/>
    <property type="match status" value="1"/>
</dbReference>
<proteinExistence type="predicted"/>
<accession>R9CFH1</accession>
<dbReference type="RefSeq" id="WP_016205718.1">
    <property type="nucleotide sequence ID" value="NZ_ASRV01000016.1"/>
</dbReference>
<comment type="caution">
    <text evidence="3">The sequence shown here is derived from an EMBL/GenBank/DDBJ whole genome shotgun (WGS) entry which is preliminary data.</text>
</comment>
<dbReference type="NCBIfam" id="TIGR02532">
    <property type="entry name" value="IV_pilin_GFxxxE"/>
    <property type="match status" value="1"/>
</dbReference>
<keyword evidence="4" id="KW-1185">Reference proteome</keyword>
<keyword evidence="2" id="KW-0472">Membrane</keyword>
<dbReference type="OrthoDB" id="1937707at2"/>
<evidence type="ECO:0000313" key="4">
    <source>
        <dbReference type="Proteomes" id="UP000013988"/>
    </source>
</evidence>
<sequence length="145" mass="15332">MIKNTNNKKKKKGFTLIELIIVIAIIAILAAIALPKFGEVRENANIKSDIANAKNIQSAVVALIGEGKIDNGDEFEVVSTTTATDPGTVVSNYLQTVPTAKASAAKGNNFLVDVDDKGNVTISVNEDTTPAQVYPQPAEGTYAEN</sequence>
<evidence type="ECO:0000256" key="1">
    <source>
        <dbReference type="SAM" id="MobiDB-lite"/>
    </source>
</evidence>
<dbReference type="PATRIC" id="fig|1202534.3.peg.190"/>
<keyword evidence="2" id="KW-0812">Transmembrane</keyword>
<dbReference type="AlphaFoldDB" id="R9CFH1"/>
<evidence type="ECO:0000313" key="3">
    <source>
        <dbReference type="EMBL" id="EOR28099.1"/>
    </source>
</evidence>
<dbReference type="Pfam" id="PF07963">
    <property type="entry name" value="N_methyl"/>
    <property type="match status" value="1"/>
</dbReference>
<name>R9CFH1_9CLOT</name>
<dbReference type="Proteomes" id="UP000013988">
    <property type="component" value="Unassembled WGS sequence"/>
</dbReference>
<dbReference type="Gene3D" id="3.30.700.10">
    <property type="entry name" value="Glycoprotein, Type 4 Pilin"/>
    <property type="match status" value="1"/>
</dbReference>
<protein>
    <submittedName>
        <fullName evidence="3">Prepilin peptidase-dependent</fullName>
    </submittedName>
</protein>
<feature type="transmembrane region" description="Helical" evidence="2">
    <location>
        <begin position="12"/>
        <end position="34"/>
    </location>
</feature>
<evidence type="ECO:0000256" key="2">
    <source>
        <dbReference type="SAM" id="Phobius"/>
    </source>
</evidence>
<organism evidence="3 4">
    <name type="scientific">Clostridium sartagoforme AAU1</name>
    <dbReference type="NCBI Taxonomy" id="1202534"/>
    <lineage>
        <taxon>Bacteria</taxon>
        <taxon>Bacillati</taxon>
        <taxon>Bacillota</taxon>
        <taxon>Clostridia</taxon>
        <taxon>Eubacteriales</taxon>
        <taxon>Clostridiaceae</taxon>
        <taxon>Clostridium</taxon>
    </lineage>
</organism>
<keyword evidence="2" id="KW-1133">Transmembrane helix</keyword>
<dbReference type="EMBL" id="ASRV01000016">
    <property type="protein sequence ID" value="EOR28099.1"/>
    <property type="molecule type" value="Genomic_DNA"/>
</dbReference>